<organism evidence="1 2">
    <name type="scientific">Klugiella xanthotipulae</name>
    <dbReference type="NCBI Taxonomy" id="244735"/>
    <lineage>
        <taxon>Bacteria</taxon>
        <taxon>Bacillati</taxon>
        <taxon>Actinomycetota</taxon>
        <taxon>Actinomycetes</taxon>
        <taxon>Micrococcales</taxon>
        <taxon>Microbacteriaceae</taxon>
        <taxon>Klugiella</taxon>
    </lineage>
</organism>
<dbReference type="Proteomes" id="UP000318331">
    <property type="component" value="Unassembled WGS sequence"/>
</dbReference>
<evidence type="ECO:0000313" key="2">
    <source>
        <dbReference type="Proteomes" id="UP000318331"/>
    </source>
</evidence>
<dbReference type="RefSeq" id="WP_141915962.1">
    <property type="nucleotide sequence ID" value="NZ_BAAAYS010000026.1"/>
</dbReference>
<reference evidence="1 2" key="1">
    <citation type="submission" date="2019-06" db="EMBL/GenBank/DDBJ databases">
        <title>Sequencing the genomes of 1000 actinobacteria strains.</title>
        <authorList>
            <person name="Klenk H.-P."/>
        </authorList>
    </citation>
    <scope>NUCLEOTIDE SEQUENCE [LARGE SCALE GENOMIC DNA]</scope>
    <source>
        <strain evidence="1 2">DSM 18031</strain>
    </source>
</reference>
<sequence length="176" mass="19933">MSVNSLELTARTMLFTRPIAGLDDFVEHPDDALVDVVEQPERAAAVWRERRAALPGWSDGALLLGYNARPLIDLTMWDAVWPLWSYLITVVEEYLDNGRGECSFPHQAVDVALFDRGGETFILIGDRQLDVHRDSFIDQLLAAAHDFFEWVAECTDDDPSEELTQIADLQQRRSAE</sequence>
<comment type="caution">
    <text evidence="1">The sequence shown here is derived from an EMBL/GenBank/DDBJ whole genome shotgun (WGS) entry which is preliminary data.</text>
</comment>
<gene>
    <name evidence="1" type="ORF">FB466_0779</name>
</gene>
<dbReference type="EMBL" id="VFPN01000001">
    <property type="protein sequence ID" value="TQM65959.1"/>
    <property type="molecule type" value="Genomic_DNA"/>
</dbReference>
<dbReference type="AlphaFoldDB" id="A0A543I5V7"/>
<name>A0A543I5V7_9MICO</name>
<evidence type="ECO:0000313" key="1">
    <source>
        <dbReference type="EMBL" id="TQM65959.1"/>
    </source>
</evidence>
<protein>
    <submittedName>
        <fullName evidence="1">Uncharacterized protein</fullName>
    </submittedName>
</protein>
<proteinExistence type="predicted"/>
<keyword evidence="2" id="KW-1185">Reference proteome</keyword>
<accession>A0A543I5V7</accession>
<dbReference type="OrthoDB" id="4965689at2"/>